<sequence>MTTSSSPTPGSGPRRRRLDENQRRAQIMTAAVAELADCGYDGLSLTRVAERAGVSKGLLWHYFADKDDLMESTAKATMTTIRDRIANSLDLTEPVPDIIRAALRQAAGLTVTHRAELTALNHIVRNLRHSDGGPRVTLDAYEETYQAQESLFRRGQAEGTLRDFDTRVMAITYQGAIDMMIEYLGTGRPHIDPDDYAGKLADILLAGIRRT</sequence>
<keyword evidence="1" id="KW-0805">Transcription regulation</keyword>
<name>A0ABV9E9X0_9ACTN</name>
<reference evidence="7" key="1">
    <citation type="journal article" date="2019" name="Int. J. Syst. Evol. Microbiol.">
        <title>The Global Catalogue of Microorganisms (GCM) 10K type strain sequencing project: providing services to taxonomists for standard genome sequencing and annotation.</title>
        <authorList>
            <consortium name="The Broad Institute Genomics Platform"/>
            <consortium name="The Broad Institute Genome Sequencing Center for Infectious Disease"/>
            <person name="Wu L."/>
            <person name="Ma J."/>
        </authorList>
    </citation>
    <scope>NUCLEOTIDE SEQUENCE [LARGE SCALE GENOMIC DNA]</scope>
    <source>
        <strain evidence="7">CCUG 49560</strain>
    </source>
</reference>
<evidence type="ECO:0000259" key="5">
    <source>
        <dbReference type="PROSITE" id="PS50977"/>
    </source>
</evidence>
<evidence type="ECO:0000256" key="2">
    <source>
        <dbReference type="ARBA" id="ARBA00023125"/>
    </source>
</evidence>
<dbReference type="Proteomes" id="UP001595891">
    <property type="component" value="Unassembled WGS sequence"/>
</dbReference>
<feature type="domain" description="HTH tetR-type" evidence="5">
    <location>
        <begin position="21"/>
        <end position="81"/>
    </location>
</feature>
<dbReference type="PROSITE" id="PS50977">
    <property type="entry name" value="HTH_TETR_2"/>
    <property type="match status" value="1"/>
</dbReference>
<dbReference type="Pfam" id="PF00440">
    <property type="entry name" value="TetR_N"/>
    <property type="match status" value="1"/>
</dbReference>
<dbReference type="EMBL" id="JBHSFN010000004">
    <property type="protein sequence ID" value="MFC4586227.1"/>
    <property type="molecule type" value="Genomic_DNA"/>
</dbReference>
<evidence type="ECO:0000256" key="1">
    <source>
        <dbReference type="ARBA" id="ARBA00023015"/>
    </source>
</evidence>
<keyword evidence="2 4" id="KW-0238">DNA-binding</keyword>
<dbReference type="InterPro" id="IPR001647">
    <property type="entry name" value="HTH_TetR"/>
</dbReference>
<proteinExistence type="predicted"/>
<gene>
    <name evidence="6" type="ORF">ACFO8L_09095</name>
</gene>
<dbReference type="SUPFAM" id="SSF48498">
    <property type="entry name" value="Tetracyclin repressor-like, C-terminal domain"/>
    <property type="match status" value="1"/>
</dbReference>
<organism evidence="6 7">
    <name type="scientific">Sphaerisporangium corydalis</name>
    <dbReference type="NCBI Taxonomy" id="1441875"/>
    <lineage>
        <taxon>Bacteria</taxon>
        <taxon>Bacillati</taxon>
        <taxon>Actinomycetota</taxon>
        <taxon>Actinomycetes</taxon>
        <taxon>Streptosporangiales</taxon>
        <taxon>Streptosporangiaceae</taxon>
        <taxon>Sphaerisporangium</taxon>
    </lineage>
</organism>
<dbReference type="InterPro" id="IPR050109">
    <property type="entry name" value="HTH-type_TetR-like_transc_reg"/>
</dbReference>
<dbReference type="InterPro" id="IPR036271">
    <property type="entry name" value="Tet_transcr_reg_TetR-rel_C_sf"/>
</dbReference>
<dbReference type="InterPro" id="IPR009057">
    <property type="entry name" value="Homeodomain-like_sf"/>
</dbReference>
<keyword evidence="3" id="KW-0804">Transcription</keyword>
<evidence type="ECO:0000313" key="7">
    <source>
        <dbReference type="Proteomes" id="UP001595891"/>
    </source>
</evidence>
<evidence type="ECO:0000256" key="3">
    <source>
        <dbReference type="ARBA" id="ARBA00023163"/>
    </source>
</evidence>
<dbReference type="PANTHER" id="PTHR30055">
    <property type="entry name" value="HTH-TYPE TRANSCRIPTIONAL REGULATOR RUTR"/>
    <property type="match status" value="1"/>
</dbReference>
<evidence type="ECO:0000256" key="4">
    <source>
        <dbReference type="PROSITE-ProRule" id="PRU00335"/>
    </source>
</evidence>
<accession>A0ABV9E9X0</accession>
<protein>
    <submittedName>
        <fullName evidence="6">TetR/AcrR family transcriptional regulator</fullName>
    </submittedName>
</protein>
<comment type="caution">
    <text evidence="6">The sequence shown here is derived from an EMBL/GenBank/DDBJ whole genome shotgun (WGS) entry which is preliminary data.</text>
</comment>
<evidence type="ECO:0000313" key="6">
    <source>
        <dbReference type="EMBL" id="MFC4586227.1"/>
    </source>
</evidence>
<dbReference type="RefSeq" id="WP_262846861.1">
    <property type="nucleotide sequence ID" value="NZ_JANZYP010000053.1"/>
</dbReference>
<keyword evidence="7" id="KW-1185">Reference proteome</keyword>
<feature type="DNA-binding region" description="H-T-H motif" evidence="4">
    <location>
        <begin position="44"/>
        <end position="63"/>
    </location>
</feature>
<dbReference type="PRINTS" id="PR00455">
    <property type="entry name" value="HTHTETR"/>
</dbReference>
<dbReference type="Gene3D" id="1.10.357.10">
    <property type="entry name" value="Tetracycline Repressor, domain 2"/>
    <property type="match status" value="1"/>
</dbReference>
<dbReference type="SUPFAM" id="SSF46689">
    <property type="entry name" value="Homeodomain-like"/>
    <property type="match status" value="1"/>
</dbReference>
<dbReference type="Gene3D" id="1.10.10.60">
    <property type="entry name" value="Homeodomain-like"/>
    <property type="match status" value="1"/>
</dbReference>
<dbReference type="PANTHER" id="PTHR30055:SF234">
    <property type="entry name" value="HTH-TYPE TRANSCRIPTIONAL REGULATOR BETI"/>
    <property type="match status" value="1"/>
</dbReference>